<evidence type="ECO:0000313" key="4">
    <source>
        <dbReference type="Proteomes" id="UP000198824"/>
    </source>
</evidence>
<feature type="region of interest" description="Disordered" evidence="1">
    <location>
        <begin position="271"/>
        <end position="290"/>
    </location>
</feature>
<protein>
    <submittedName>
        <fullName evidence="3">Uncharacterized protein</fullName>
    </submittedName>
</protein>
<dbReference type="Proteomes" id="UP000198824">
    <property type="component" value="Unassembled WGS sequence"/>
</dbReference>
<evidence type="ECO:0000313" key="3">
    <source>
        <dbReference type="EMBL" id="SFR98546.1"/>
    </source>
</evidence>
<organism evidence="3 4">
    <name type="scientific">Sphingomonas jatrophae</name>
    <dbReference type="NCBI Taxonomy" id="1166337"/>
    <lineage>
        <taxon>Bacteria</taxon>
        <taxon>Pseudomonadati</taxon>
        <taxon>Pseudomonadota</taxon>
        <taxon>Alphaproteobacteria</taxon>
        <taxon>Sphingomonadales</taxon>
        <taxon>Sphingomonadaceae</taxon>
        <taxon>Sphingomonas</taxon>
    </lineage>
</organism>
<dbReference type="EMBL" id="FOZG01000002">
    <property type="protein sequence ID" value="SFR98546.1"/>
    <property type="molecule type" value="Genomic_DNA"/>
</dbReference>
<sequence length="290" mass="30078">MRKVGQACAVAVALAGAARADAQVLVLSASGAGAGVYPAGTLLAAGARIAPGDVVKAIDWQGRRTLHGPATVPTTAPLTRQSAAERRVWQVAEQRAAPSADALVCAATGGCAIETAGPGPLRPDEAHDEDPHRAAYWLARSVRGDATAIRAALFRRSLWTAPLRDARIVCAPSGAPVWLSRLGGRYTPALFQQDGAGAPLRSDWTPAAPEQIWSAAPATTGDLAFAPATTGRTPWRMRLVRIAMSDSLAALAATLADQGCMTQFDRLTDALPGLPRRGATAGLEDRPDEG</sequence>
<evidence type="ECO:0000256" key="1">
    <source>
        <dbReference type="SAM" id="MobiDB-lite"/>
    </source>
</evidence>
<feature type="signal peptide" evidence="2">
    <location>
        <begin position="1"/>
        <end position="22"/>
    </location>
</feature>
<dbReference type="AlphaFoldDB" id="A0A1I6L533"/>
<reference evidence="3 4" key="1">
    <citation type="submission" date="2016-10" db="EMBL/GenBank/DDBJ databases">
        <authorList>
            <person name="de Groot N.N."/>
        </authorList>
    </citation>
    <scope>NUCLEOTIDE SEQUENCE [LARGE SCALE GENOMIC DNA]</scope>
    <source>
        <strain evidence="3 4">S5-249</strain>
    </source>
</reference>
<dbReference type="RefSeq" id="WP_131819252.1">
    <property type="nucleotide sequence ID" value="NZ_FOZG01000002.1"/>
</dbReference>
<name>A0A1I6L533_9SPHN</name>
<accession>A0A1I6L533</accession>
<feature type="chain" id="PRO_5011578891" evidence="2">
    <location>
        <begin position="23"/>
        <end position="290"/>
    </location>
</feature>
<keyword evidence="4" id="KW-1185">Reference proteome</keyword>
<gene>
    <name evidence="3" type="ORF">SAMN05192580_2301</name>
</gene>
<proteinExistence type="predicted"/>
<evidence type="ECO:0000256" key="2">
    <source>
        <dbReference type="SAM" id="SignalP"/>
    </source>
</evidence>
<keyword evidence="2" id="KW-0732">Signal</keyword>